<comment type="caution">
    <text evidence="2">The sequence shown here is derived from an EMBL/GenBank/DDBJ whole genome shotgun (WGS) entry which is preliminary data.</text>
</comment>
<dbReference type="Proteomes" id="UP000295060">
    <property type="component" value="Unassembled WGS sequence"/>
</dbReference>
<dbReference type="RefSeq" id="WP_166680106.1">
    <property type="nucleotide sequence ID" value="NZ_SODU01000004.1"/>
</dbReference>
<dbReference type="EMBL" id="SODU01000004">
    <property type="protein sequence ID" value="TDW84344.1"/>
    <property type="molecule type" value="Genomic_DNA"/>
</dbReference>
<evidence type="ECO:0000313" key="3">
    <source>
        <dbReference type="Proteomes" id="UP000295060"/>
    </source>
</evidence>
<name>A0ABY2F7I4_9ACTN</name>
<accession>A0ABY2F7I4</accession>
<evidence type="ECO:0000313" key="2">
    <source>
        <dbReference type="EMBL" id="TDW84344.1"/>
    </source>
</evidence>
<sequence>MSTSSLEAVEVALLVLIGVLTPLICIGGLGWAYLMQERDSTERAHGSSEER</sequence>
<protein>
    <submittedName>
        <fullName evidence="2">Uncharacterized protein</fullName>
    </submittedName>
</protein>
<reference evidence="2 3" key="1">
    <citation type="submission" date="2019-03" db="EMBL/GenBank/DDBJ databases">
        <title>Genomic Encyclopedia of Type Strains, Phase III (KMG-III): the genomes of soil and plant-associated and newly described type strains.</title>
        <authorList>
            <person name="Whitman W."/>
        </authorList>
    </citation>
    <scope>NUCLEOTIDE SEQUENCE [LARGE SCALE GENOMIC DNA]</scope>
    <source>
        <strain evidence="2 3">VKMAc-2574</strain>
    </source>
</reference>
<gene>
    <name evidence="2" type="ORF">EV137_7153</name>
</gene>
<keyword evidence="1" id="KW-0812">Transmembrane</keyword>
<feature type="transmembrane region" description="Helical" evidence="1">
    <location>
        <begin position="12"/>
        <end position="34"/>
    </location>
</feature>
<organism evidence="2 3">
    <name type="scientific">Kribbella pratensis</name>
    <dbReference type="NCBI Taxonomy" id="2512112"/>
    <lineage>
        <taxon>Bacteria</taxon>
        <taxon>Bacillati</taxon>
        <taxon>Actinomycetota</taxon>
        <taxon>Actinomycetes</taxon>
        <taxon>Propionibacteriales</taxon>
        <taxon>Kribbellaceae</taxon>
        <taxon>Kribbella</taxon>
    </lineage>
</organism>
<keyword evidence="1" id="KW-0472">Membrane</keyword>
<keyword evidence="1" id="KW-1133">Transmembrane helix</keyword>
<keyword evidence="3" id="KW-1185">Reference proteome</keyword>
<evidence type="ECO:0000256" key="1">
    <source>
        <dbReference type="SAM" id="Phobius"/>
    </source>
</evidence>
<proteinExistence type="predicted"/>